<gene>
    <name evidence="2" type="ORF">LSALG_LOCUS31553</name>
</gene>
<dbReference type="EMBL" id="OX465083">
    <property type="protein sequence ID" value="CAI9292483.1"/>
    <property type="molecule type" value="Genomic_DNA"/>
</dbReference>
<feature type="compositionally biased region" description="Polar residues" evidence="1">
    <location>
        <begin position="134"/>
        <end position="162"/>
    </location>
</feature>
<organism evidence="2 3">
    <name type="scientific">Lactuca saligna</name>
    <name type="common">Willowleaf lettuce</name>
    <dbReference type="NCBI Taxonomy" id="75948"/>
    <lineage>
        <taxon>Eukaryota</taxon>
        <taxon>Viridiplantae</taxon>
        <taxon>Streptophyta</taxon>
        <taxon>Embryophyta</taxon>
        <taxon>Tracheophyta</taxon>
        <taxon>Spermatophyta</taxon>
        <taxon>Magnoliopsida</taxon>
        <taxon>eudicotyledons</taxon>
        <taxon>Gunneridae</taxon>
        <taxon>Pentapetalae</taxon>
        <taxon>asterids</taxon>
        <taxon>campanulids</taxon>
        <taxon>Asterales</taxon>
        <taxon>Asteraceae</taxon>
        <taxon>Cichorioideae</taxon>
        <taxon>Cichorieae</taxon>
        <taxon>Lactucinae</taxon>
        <taxon>Lactuca</taxon>
    </lineage>
</organism>
<dbReference type="Proteomes" id="UP001177003">
    <property type="component" value="Chromosome 7"/>
</dbReference>
<reference evidence="2" key="1">
    <citation type="submission" date="2023-04" db="EMBL/GenBank/DDBJ databases">
        <authorList>
            <person name="Vijverberg K."/>
            <person name="Xiong W."/>
            <person name="Schranz E."/>
        </authorList>
    </citation>
    <scope>NUCLEOTIDE SEQUENCE</scope>
</reference>
<evidence type="ECO:0000313" key="3">
    <source>
        <dbReference type="Proteomes" id="UP001177003"/>
    </source>
</evidence>
<accession>A0AA36EDS7</accession>
<dbReference type="AlphaFoldDB" id="A0AA36EDS7"/>
<feature type="compositionally biased region" description="Basic residues" evidence="1">
    <location>
        <begin position="120"/>
        <end position="129"/>
    </location>
</feature>
<evidence type="ECO:0000256" key="1">
    <source>
        <dbReference type="SAM" id="MobiDB-lite"/>
    </source>
</evidence>
<keyword evidence="3" id="KW-1185">Reference proteome</keyword>
<feature type="region of interest" description="Disordered" evidence="1">
    <location>
        <begin position="120"/>
        <end position="165"/>
    </location>
</feature>
<proteinExistence type="predicted"/>
<sequence length="188" mass="21214">MKKLYRKSTVHPSPPLISDHLALLPAAIFTLTVALSQEDKEVLAYLVSSTNFSTARKTPTATCKSSSSSSTADHPPLFNCSCFRCYMSYWVRWDSSPNRQLIHEIIDAFEDGLVRNKREKSKKDRKKKYNSSNCSNEETTIPESTELTQSPELSPVTLNESESVGDCEEGSVRKLVNFLGERIWSVWT</sequence>
<protein>
    <submittedName>
        <fullName evidence="2">Uncharacterized protein</fullName>
    </submittedName>
</protein>
<name>A0AA36EDS7_LACSI</name>
<dbReference type="PANTHER" id="PTHR31903">
    <property type="entry name" value="F12F1.11-RELATED"/>
    <property type="match status" value="1"/>
</dbReference>
<evidence type="ECO:0000313" key="2">
    <source>
        <dbReference type="EMBL" id="CAI9292483.1"/>
    </source>
</evidence>
<dbReference type="PANTHER" id="PTHR31903:SF6">
    <property type="entry name" value="F12F1.11-RELATED"/>
    <property type="match status" value="1"/>
</dbReference>